<evidence type="ECO:0000313" key="2">
    <source>
        <dbReference type="EMBL" id="KAK2566005.1"/>
    </source>
</evidence>
<dbReference type="PANTHER" id="PTHR15154">
    <property type="entry name" value="HAMARTIN"/>
    <property type="match status" value="1"/>
</dbReference>
<evidence type="ECO:0000313" key="3">
    <source>
        <dbReference type="Proteomes" id="UP001249851"/>
    </source>
</evidence>
<reference evidence="2" key="1">
    <citation type="journal article" date="2023" name="G3 (Bethesda)">
        <title>Whole genome assembly and annotation of the endangered Caribbean coral Acropora cervicornis.</title>
        <authorList>
            <person name="Selwyn J.D."/>
            <person name="Vollmer S.V."/>
        </authorList>
    </citation>
    <scope>NUCLEOTIDE SEQUENCE</scope>
    <source>
        <strain evidence="2">K2</strain>
    </source>
</reference>
<feature type="compositionally biased region" description="Polar residues" evidence="1">
    <location>
        <begin position="237"/>
        <end position="251"/>
    </location>
</feature>
<dbReference type="PANTHER" id="PTHR15154:SF2">
    <property type="entry name" value="HAMARTIN"/>
    <property type="match status" value="1"/>
</dbReference>
<reference evidence="2" key="2">
    <citation type="journal article" date="2023" name="Science">
        <title>Genomic signatures of disease resistance in endangered staghorn corals.</title>
        <authorList>
            <person name="Vollmer S.V."/>
            <person name="Selwyn J.D."/>
            <person name="Despard B.A."/>
            <person name="Roesel C.L."/>
        </authorList>
    </citation>
    <scope>NUCLEOTIDE SEQUENCE</scope>
    <source>
        <strain evidence="2">K2</strain>
    </source>
</reference>
<dbReference type="AlphaFoldDB" id="A0AAD9QRW3"/>
<feature type="compositionally biased region" description="Polar residues" evidence="1">
    <location>
        <begin position="555"/>
        <end position="570"/>
    </location>
</feature>
<protein>
    <submittedName>
        <fullName evidence="2">Hamartin</fullName>
    </submittedName>
</protein>
<gene>
    <name evidence="2" type="ORF">P5673_010327</name>
</gene>
<feature type="region of interest" description="Disordered" evidence="1">
    <location>
        <begin position="310"/>
        <end position="351"/>
    </location>
</feature>
<keyword evidence="3" id="KW-1185">Reference proteome</keyword>
<dbReference type="GO" id="GO:0032007">
    <property type="term" value="P:negative regulation of TOR signaling"/>
    <property type="evidence" value="ECO:0007669"/>
    <property type="project" value="TreeGrafter"/>
</dbReference>
<dbReference type="InterPro" id="IPR007483">
    <property type="entry name" value="Hamartin"/>
</dbReference>
<proteinExistence type="predicted"/>
<sequence>MASTTESSSPSNQRDLFSLLDADNIETAEETKALILENLHSSRDPGLLNSMVEYYLKTRSATCLQILTGIHEARGQALFEKMNESLKHRTTRLDTLTLLGHIVRKQADTDVVVLTSAVLTITTMLPLIPAYVGPWLPELFDIFVRLSSFRAHSKVNPPEVHLLHLHVAVYMFFHRLYAMYPNNFLIIQEEGNFMSSSTYRQSRQEMFADKSVTSILTASCDSEGFGMEKLKERRMSDSATQTGKSLQSGDSGTDCCSLPVVSSTEITAGWSPSEFCQLSTPPSSQMSPSTSNPDLMSSLNFLSHCSTPAGVYTPGQSPTASLGGDELQAQGYSSSSSFSGSRGKDKGMTGMLSDQVISPRSEKTVGHDGLLARALISALALQSPKSNHGHQTSTPKEQLKCQEVGEIESEMAVNHGTHDVSPKSPSTSFKACGKETDCDVVKTSTEKFDHSSLNVLQKKEFRDLDKEGDGCLEMSKLKAAGSRPFSENRDVLAQSQAVVGDQAFGETHLLDESKLSSESTCSTTEVNGSLDATMESEFDSDGLVNRSQFNDHAQGNVQVETNKSETSTASGDAPTDFSKCNTTSSASQVNHHASFSRELIAAFPQLLHLMKGYQECNHFNACNDEPSFSRPQSHELSCRASPVEILDSFLKTGTSVHHGELSRILLESLLLAKLGQLGHILERHKCDLHAIRNRRLIGKTFKAVQHQEELQATVNHLVKEVLLMGELNQQHKDVIKKLAVAETQNPESSMQLQSCLKELSGTLLTLNLNVSFTKRFNHSLSRFLP</sequence>
<feature type="region of interest" description="Disordered" evidence="1">
    <location>
        <begin position="555"/>
        <end position="583"/>
    </location>
</feature>
<dbReference type="Pfam" id="PF04388">
    <property type="entry name" value="Hamartin"/>
    <property type="match status" value="3"/>
</dbReference>
<dbReference type="GO" id="GO:0033596">
    <property type="term" value="C:TSC1-TSC2 complex"/>
    <property type="evidence" value="ECO:0007669"/>
    <property type="project" value="TreeGrafter"/>
</dbReference>
<name>A0AAD9QRW3_ACRCE</name>
<comment type="caution">
    <text evidence="2">The sequence shown here is derived from an EMBL/GenBank/DDBJ whole genome shotgun (WGS) entry which is preliminary data.</text>
</comment>
<dbReference type="Proteomes" id="UP001249851">
    <property type="component" value="Unassembled WGS sequence"/>
</dbReference>
<dbReference type="EMBL" id="JARQWQ010000018">
    <property type="protein sequence ID" value="KAK2566005.1"/>
    <property type="molecule type" value="Genomic_DNA"/>
</dbReference>
<dbReference type="GO" id="GO:0051726">
    <property type="term" value="P:regulation of cell cycle"/>
    <property type="evidence" value="ECO:0007669"/>
    <property type="project" value="TreeGrafter"/>
</dbReference>
<feature type="non-terminal residue" evidence="2">
    <location>
        <position position="1"/>
    </location>
</feature>
<organism evidence="2 3">
    <name type="scientific">Acropora cervicornis</name>
    <name type="common">Staghorn coral</name>
    <dbReference type="NCBI Taxonomy" id="6130"/>
    <lineage>
        <taxon>Eukaryota</taxon>
        <taxon>Metazoa</taxon>
        <taxon>Cnidaria</taxon>
        <taxon>Anthozoa</taxon>
        <taxon>Hexacorallia</taxon>
        <taxon>Scleractinia</taxon>
        <taxon>Astrocoeniina</taxon>
        <taxon>Acroporidae</taxon>
        <taxon>Acropora</taxon>
    </lineage>
</organism>
<accession>A0AAD9QRW3</accession>
<feature type="region of interest" description="Disordered" evidence="1">
    <location>
        <begin position="230"/>
        <end position="253"/>
    </location>
</feature>
<evidence type="ECO:0000256" key="1">
    <source>
        <dbReference type="SAM" id="MobiDB-lite"/>
    </source>
</evidence>